<gene>
    <name evidence="3" type="primary">LOC118415955</name>
</gene>
<reference evidence="3" key="2">
    <citation type="submission" date="2025-08" db="UniProtKB">
        <authorList>
            <consortium name="RefSeq"/>
        </authorList>
    </citation>
    <scope>IDENTIFICATION</scope>
    <source>
        <strain evidence="3">S238N-H82</strain>
        <tissue evidence="3">Testes</tissue>
    </source>
</reference>
<accession>A0A9J7MRX5</accession>
<dbReference type="GO" id="GO:0000070">
    <property type="term" value="P:mitotic sister chromatid segregation"/>
    <property type="evidence" value="ECO:0007669"/>
    <property type="project" value="InterPro"/>
</dbReference>
<proteinExistence type="predicted"/>
<dbReference type="GO" id="GO:0000776">
    <property type="term" value="C:kinetochore"/>
    <property type="evidence" value="ECO:0007669"/>
    <property type="project" value="InterPro"/>
</dbReference>
<dbReference type="InterPro" id="IPR013950">
    <property type="entry name" value="Mis14/Nsl1"/>
</dbReference>
<evidence type="ECO:0000256" key="1">
    <source>
        <dbReference type="SAM" id="MobiDB-lite"/>
    </source>
</evidence>
<evidence type="ECO:0000313" key="2">
    <source>
        <dbReference type="Proteomes" id="UP000001554"/>
    </source>
</evidence>
<dbReference type="AlphaFoldDB" id="A0A9J7MRX5"/>
<feature type="region of interest" description="Disordered" evidence="1">
    <location>
        <begin position="151"/>
        <end position="173"/>
    </location>
</feature>
<dbReference type="Proteomes" id="UP000001554">
    <property type="component" value="Chromosome 1"/>
</dbReference>
<feature type="region of interest" description="Disordered" evidence="1">
    <location>
        <begin position="1"/>
        <end position="29"/>
    </location>
</feature>
<dbReference type="PANTHER" id="PTHR31749">
    <property type="entry name" value="KINETOCHORE-ASSOCIATED PROTEIN NSL1 HOMOLOG"/>
    <property type="match status" value="1"/>
</dbReference>
<reference evidence="2" key="1">
    <citation type="journal article" date="2020" name="Nat. Ecol. Evol.">
        <title>Deeply conserved synteny resolves early events in vertebrate evolution.</title>
        <authorList>
            <person name="Simakov O."/>
            <person name="Marletaz F."/>
            <person name="Yue J.X."/>
            <person name="O'Connell B."/>
            <person name="Jenkins J."/>
            <person name="Brandt A."/>
            <person name="Calef R."/>
            <person name="Tung C.H."/>
            <person name="Huang T.K."/>
            <person name="Schmutz J."/>
            <person name="Satoh N."/>
            <person name="Yu J.K."/>
            <person name="Putnam N.H."/>
            <person name="Green R.E."/>
            <person name="Rokhsar D.S."/>
        </authorList>
    </citation>
    <scope>NUCLEOTIDE SEQUENCE [LARGE SCALE GENOMIC DNA]</scope>
    <source>
        <strain evidence="2">S238N-H82</strain>
    </source>
</reference>
<dbReference type="OrthoDB" id="5973266at2759"/>
<protein>
    <submittedName>
        <fullName evidence="3">Uncharacterized protein LOC118415955 isoform X1</fullName>
    </submittedName>
</protein>
<evidence type="ECO:0000313" key="3">
    <source>
        <dbReference type="RefSeq" id="XP_035676816.1"/>
    </source>
</evidence>
<dbReference type="Pfam" id="PF08641">
    <property type="entry name" value="Mis14"/>
    <property type="match status" value="1"/>
</dbReference>
<dbReference type="RefSeq" id="XP_035676816.1">
    <property type="nucleotide sequence ID" value="XM_035820923.1"/>
</dbReference>
<sequence length="200" mass="22426">MAESHSAEPSVPADVDPQASQNDKQEETALEQELDNLICTTTRKRKICPQKITKQLAKKLKAQATALDYYVPAVESSLVVPEDHNPADDQSLVDRWRYSMHTLGQQIKTIPTVLEKAERTKAVLLEQPAAVTKTDRVLFRPHKDEAKMAASLTPLRNQLDRSPAPTPSPRPNRKLLLEDKVASRSLRKNTTSGYILRPKN</sequence>
<organism evidence="2 3">
    <name type="scientific">Branchiostoma floridae</name>
    <name type="common">Florida lancelet</name>
    <name type="synonym">Amphioxus</name>
    <dbReference type="NCBI Taxonomy" id="7739"/>
    <lineage>
        <taxon>Eukaryota</taxon>
        <taxon>Metazoa</taxon>
        <taxon>Chordata</taxon>
        <taxon>Cephalochordata</taxon>
        <taxon>Leptocardii</taxon>
        <taxon>Amphioxiformes</taxon>
        <taxon>Branchiostomatidae</taxon>
        <taxon>Branchiostoma</taxon>
    </lineage>
</organism>
<dbReference type="OMA" id="WRDSMHT"/>
<name>A0A9J7MRX5_BRAFL</name>
<keyword evidence="2" id="KW-1185">Reference proteome</keyword>
<dbReference type="KEGG" id="bfo:118415955"/>
<dbReference type="GeneID" id="118415955"/>
<dbReference type="PANTHER" id="PTHR31749:SF3">
    <property type="entry name" value="KINETOCHORE-ASSOCIATED PROTEIN NSL1 HOMOLOG"/>
    <property type="match status" value="1"/>
</dbReference>